<feature type="transmembrane region" description="Helical" evidence="2">
    <location>
        <begin position="49"/>
        <end position="73"/>
    </location>
</feature>
<dbReference type="PANTHER" id="PTHR23242">
    <property type="entry name" value="TRANSCRIPTION FACTOR HOXA13"/>
    <property type="match status" value="1"/>
</dbReference>
<dbReference type="AlphaFoldDB" id="A0AAW8F4N4"/>
<evidence type="ECO:0000313" key="4">
    <source>
        <dbReference type="Proteomes" id="UP001234216"/>
    </source>
</evidence>
<feature type="region of interest" description="Disordered" evidence="1">
    <location>
        <begin position="261"/>
        <end position="281"/>
    </location>
</feature>
<keyword evidence="2" id="KW-0812">Transmembrane</keyword>
<dbReference type="Pfam" id="PF10935">
    <property type="entry name" value="DUF2637"/>
    <property type="match status" value="1"/>
</dbReference>
<dbReference type="PANTHER" id="PTHR23242:SF9">
    <property type="entry name" value="TRANSCRIPTION FACTOR HOXA13"/>
    <property type="match status" value="1"/>
</dbReference>
<dbReference type="InterPro" id="IPR021235">
    <property type="entry name" value="DUF2637"/>
</dbReference>
<comment type="caution">
    <text evidence="3">The sequence shown here is derived from an EMBL/GenBank/DDBJ whole genome shotgun (WGS) entry which is preliminary data.</text>
</comment>
<gene>
    <name evidence="3" type="ORF">QFZ22_000180</name>
</gene>
<name>A0AAW8F4N4_9ACTN</name>
<proteinExistence type="predicted"/>
<feature type="region of interest" description="Disordered" evidence="1">
    <location>
        <begin position="414"/>
        <end position="451"/>
    </location>
</feature>
<feature type="region of interest" description="Disordered" evidence="1">
    <location>
        <begin position="367"/>
        <end position="393"/>
    </location>
</feature>
<sequence length="670" mass="71488">MAAPLQLTRMHRVLIGVVVTGAVIIAGIGFAGSYAAVRELALKKGFGNFAYVFPIGIDAGICVLLALDLLLTWIRIPFPLLRQTAWLLTAATIAFNGAAAWPDPLGVGMHAVIPVLFVVAVEAARHAIGRIADITADKHMDGVRFTRWMLSPLPTFLLWRRMKLWELRSYDQVIRLEQERLVYQARLHARFGRAWRRKAPVESLMPLRLARYGVPLAETAPAGLAAAGIDEPMPVLARPSAPADPMPLAPASAEHQRALEAGGMSDVASGHQDAGPASPAPAVEEAIAVQPEALDELTVEEASLGLTADSHSSFPVAYGEYLNRYGAFPNAHQFALFLANSYGIDDYGQPIPEKDLVPVVKELRRRAENPGEWAADPLAPEPLQTGMTDPSVTERSQAGMTDLVGHVASVSEAPYGGGSSVTPTVAPQAPIAEPVPTGSVADQPPHSSRLPRQTALDLTTGSVMGRPDTDATTWEATVTDTGEATARVPEQQVDETPVGELTEEQRIERVVQWLIEADAEGKRFSGAEAARRNEVSQRGAPMMVQAAAEASARVRACSVRPSVRCASAWCRASSGSSKPKRPGAWPVGSASSSVRATSRAAAASRSRPCWARVGSSAQAWSWARTRPAGAAAAPRSAYVYAAVRLPVWRATMLCAPYAHATSAVSPHRFA</sequence>
<evidence type="ECO:0000313" key="3">
    <source>
        <dbReference type="EMBL" id="MDQ0904195.1"/>
    </source>
</evidence>
<feature type="transmembrane region" description="Helical" evidence="2">
    <location>
        <begin position="85"/>
        <end position="101"/>
    </location>
</feature>
<feature type="region of interest" description="Disordered" evidence="1">
    <location>
        <begin position="572"/>
        <end position="591"/>
    </location>
</feature>
<evidence type="ECO:0000256" key="2">
    <source>
        <dbReference type="SAM" id="Phobius"/>
    </source>
</evidence>
<evidence type="ECO:0000256" key="1">
    <source>
        <dbReference type="SAM" id="MobiDB-lite"/>
    </source>
</evidence>
<feature type="transmembrane region" description="Helical" evidence="2">
    <location>
        <begin position="12"/>
        <end position="37"/>
    </location>
</feature>
<protein>
    <recommendedName>
        <fullName evidence="5">DUF2637 domain-containing protein</fullName>
    </recommendedName>
</protein>
<keyword evidence="2" id="KW-0472">Membrane</keyword>
<keyword evidence="2" id="KW-1133">Transmembrane helix</keyword>
<accession>A0AAW8F4N4</accession>
<dbReference type="EMBL" id="JAUSZV010000001">
    <property type="protein sequence ID" value="MDQ0904195.1"/>
    <property type="molecule type" value="Genomic_DNA"/>
</dbReference>
<organism evidence="3 4">
    <name type="scientific">Streptomyces canus</name>
    <dbReference type="NCBI Taxonomy" id="58343"/>
    <lineage>
        <taxon>Bacteria</taxon>
        <taxon>Bacillati</taxon>
        <taxon>Actinomycetota</taxon>
        <taxon>Actinomycetes</taxon>
        <taxon>Kitasatosporales</taxon>
        <taxon>Streptomycetaceae</taxon>
        <taxon>Streptomyces</taxon>
        <taxon>Streptomyces aurantiacus group</taxon>
    </lineage>
</organism>
<dbReference type="Proteomes" id="UP001234216">
    <property type="component" value="Unassembled WGS sequence"/>
</dbReference>
<reference evidence="3" key="1">
    <citation type="submission" date="2023-07" db="EMBL/GenBank/DDBJ databases">
        <title>Comparative genomics of wheat-associated soil bacteria to identify genetic determinants of phenazine resistance.</title>
        <authorList>
            <person name="Mouncey N."/>
        </authorList>
    </citation>
    <scope>NUCLEOTIDE SEQUENCE</scope>
    <source>
        <strain evidence="3">V4I22</strain>
    </source>
</reference>
<evidence type="ECO:0008006" key="5">
    <source>
        <dbReference type="Google" id="ProtNLM"/>
    </source>
</evidence>